<feature type="transmembrane region" description="Helical" evidence="1">
    <location>
        <begin position="49"/>
        <end position="70"/>
    </location>
</feature>
<keyword evidence="3" id="KW-1185">Reference proteome</keyword>
<gene>
    <name evidence="2" type="primary">b400L</name>
    <name evidence="2" type="ORF">NY2A_b400L</name>
</gene>
<evidence type="ECO:0000313" key="2">
    <source>
        <dbReference type="EMBL" id="ABT14799.1"/>
    </source>
</evidence>
<proteinExistence type="predicted"/>
<dbReference type="RefSeq" id="YP_001497596.1">
    <property type="nucleotide sequence ID" value="NC_009898.1"/>
</dbReference>
<accession>A7IWS5</accession>
<dbReference type="GeneID" id="5659069"/>
<evidence type="ECO:0000313" key="3">
    <source>
        <dbReference type="Proteomes" id="UP000202419"/>
    </source>
</evidence>
<keyword evidence="1" id="KW-0472">Membrane</keyword>
<evidence type="ECO:0000256" key="1">
    <source>
        <dbReference type="SAM" id="Phobius"/>
    </source>
</evidence>
<organism evidence="2 3">
    <name type="scientific">Paramecium bursaria Chlorella virus NY2A</name>
    <name type="common">PBCV-NY2A</name>
    <dbReference type="NCBI Taxonomy" id="46021"/>
    <lineage>
        <taxon>Viruses</taxon>
        <taxon>Varidnaviria</taxon>
        <taxon>Bamfordvirae</taxon>
        <taxon>Nucleocytoviricota</taxon>
        <taxon>Megaviricetes</taxon>
        <taxon>Algavirales</taxon>
        <taxon>Phycodnaviridae</taxon>
        <taxon>Chlorovirus</taxon>
        <taxon>Chlorovirus americanus</taxon>
    </lineage>
</organism>
<dbReference type="Proteomes" id="UP000202419">
    <property type="component" value="Segment"/>
</dbReference>
<protein>
    <submittedName>
        <fullName evidence="2">Uncharacterized protein b400L</fullName>
    </submittedName>
</protein>
<keyword evidence="1" id="KW-1133">Transmembrane helix</keyword>
<reference evidence="2 3" key="1">
    <citation type="journal article" date="2007" name="Virology">
        <title>Sequence and annotation of the 369-kb NY-2A and the 345-kb AR158 viruses that infect Chlorella NC64A.</title>
        <authorList>
            <person name="Fitzgerald L.A."/>
            <person name="Graves M.V."/>
            <person name="Li X."/>
            <person name="Feldblyum T."/>
            <person name="Nierman W.C."/>
            <person name="Van Etten J.L."/>
        </authorList>
    </citation>
    <scope>NUCLEOTIDE SEQUENCE [LARGE SCALE GENOMIC DNA]</scope>
    <source>
        <strain evidence="2 3">NY-2A</strain>
    </source>
</reference>
<sequence length="85" mass="9923">MILFIEYIFEIIRLVSTKWHIETTISVVSHHPTETCLTKIIKTIRNTDIIFWSPVSHFIICFFVVCMSFHEIVYFSGSSIGNRAI</sequence>
<keyword evidence="1" id="KW-0812">Transmembrane</keyword>
<name>A7IWS5_PBCVN</name>
<organismHost>
    <name type="scientific">Chlorella</name>
    <dbReference type="NCBI Taxonomy" id="3071"/>
</organismHost>
<dbReference type="EMBL" id="DQ491002">
    <property type="protein sequence ID" value="ABT14799.1"/>
    <property type="molecule type" value="Genomic_DNA"/>
</dbReference>
<dbReference type="KEGG" id="vg:5659069"/>